<dbReference type="InterPro" id="IPR051795">
    <property type="entry name" value="Glycosyl_Hydrlase_43"/>
</dbReference>
<dbReference type="PANTHER" id="PTHR42812">
    <property type="entry name" value="BETA-XYLOSIDASE"/>
    <property type="match status" value="1"/>
</dbReference>
<evidence type="ECO:0000256" key="6">
    <source>
        <dbReference type="RuleBase" id="RU361187"/>
    </source>
</evidence>
<dbReference type="CDD" id="cd08999">
    <property type="entry name" value="GH43_ABN-like"/>
    <property type="match status" value="1"/>
</dbReference>
<feature type="active site" description="Proton acceptor" evidence="4">
    <location>
        <position position="35"/>
    </location>
</feature>
<keyword evidence="3 6" id="KW-0326">Glycosidase</keyword>
<evidence type="ECO:0000259" key="8">
    <source>
        <dbReference type="Pfam" id="PF17851"/>
    </source>
</evidence>
<dbReference type="InterPro" id="IPR023296">
    <property type="entry name" value="Glyco_hydro_beta-prop_sf"/>
</dbReference>
<evidence type="ECO:0000256" key="3">
    <source>
        <dbReference type="ARBA" id="ARBA00023295"/>
    </source>
</evidence>
<keyword evidence="10" id="KW-1185">Reference proteome</keyword>
<proteinExistence type="inferred from homology"/>
<evidence type="ECO:0000313" key="10">
    <source>
        <dbReference type="Proteomes" id="UP000319374"/>
    </source>
</evidence>
<reference evidence="10" key="1">
    <citation type="submission" date="2019-06" db="EMBL/GenBank/DDBJ databases">
        <title>Alistipes onderdonkii subsp. vulgaris subsp. nov., Alistipes dispar sp. nov. and Alistipes communis sp. nov., isolated from human faeces, and creation of Alistipes onderdonkii subsp. onderdonkii subsp. nov.</title>
        <authorList>
            <person name="Sakamoto M."/>
            <person name="Ikeyama N."/>
            <person name="Ogata Y."/>
            <person name="Suda W."/>
            <person name="Iino T."/>
            <person name="Hattori M."/>
            <person name="Ohkuma M."/>
        </authorList>
    </citation>
    <scope>NUCLEOTIDE SEQUENCE [LARGE SCALE GENOMIC DNA]</scope>
    <source>
        <strain evidence="10">5CPEGH6</strain>
    </source>
</reference>
<dbReference type="Gene3D" id="2.60.120.200">
    <property type="match status" value="1"/>
</dbReference>
<dbReference type="GO" id="GO:0005975">
    <property type="term" value="P:carbohydrate metabolic process"/>
    <property type="evidence" value="ECO:0007669"/>
    <property type="project" value="InterPro"/>
</dbReference>
<dbReference type="GO" id="GO:0004553">
    <property type="term" value="F:hydrolase activity, hydrolyzing O-glycosyl compounds"/>
    <property type="evidence" value="ECO:0007669"/>
    <property type="project" value="InterPro"/>
</dbReference>
<dbReference type="AlphaFoldDB" id="A0A4Y1WYU3"/>
<keyword evidence="7" id="KW-0732">Signal</keyword>
<dbReference type="InterPro" id="IPR041542">
    <property type="entry name" value="GH43_C2"/>
</dbReference>
<gene>
    <name evidence="9" type="ORF">A5CPEGH6_03120</name>
</gene>
<dbReference type="Gene3D" id="2.115.10.20">
    <property type="entry name" value="Glycosyl hydrolase domain, family 43"/>
    <property type="match status" value="1"/>
</dbReference>
<organism evidence="9 10">
    <name type="scientific">Alistipes dispar</name>
    <dbReference type="NCBI Taxonomy" id="2585119"/>
    <lineage>
        <taxon>Bacteria</taxon>
        <taxon>Pseudomonadati</taxon>
        <taxon>Bacteroidota</taxon>
        <taxon>Bacteroidia</taxon>
        <taxon>Bacteroidales</taxon>
        <taxon>Rikenellaceae</taxon>
        <taxon>Alistipes</taxon>
    </lineage>
</organism>
<dbReference type="RefSeq" id="WP_141427617.1">
    <property type="nucleotide sequence ID" value="NZ_AP019736.1"/>
</dbReference>
<sequence length="512" mass="56729">MQKLLFAFAAACGCLSAAAQPGTFSNPVIPGDLPDPSVIRVGETYYACGTSSEWAPFYPLFTSRDLVNWTQAGHLFEEQPEWTRSSFWAPELFHRDGRTYAYYTARRKSDGTSYIGVATADRPEGPYTDHGPVVALGTEAIDAFVLEDEGKLYISWKAYGLDRRPIELLACRLSDDGLRLEGEPFSLLRDDARRGLEGQHWMKLGDYYYLIYAVNGCCGPGSDYAVSVARSKNLRGPYEKYAGNPVLHGGEGVQSCGHGTVVTTPDGRMFFLCHAYLSGENFFLGRQPILSRIELGEDGWLHFEGGETALLWRPLPLPGTAQEPVKDFADDFSSPCIRPEWSWNYPYAVPDVEQADGRLCLSGRAKEGVHTGVAFCLRALTTDYTLETACLARPAGWSGLTLYGDDRNLLVWGLQDGRLAVRLVRDGREELLGGPLAVPDDAPVYLRMEVRGGGPAAFAYSLDGNSWQQAGTRPVEPGELLQWDRVARPGLYYEGPETSFAEFEYVRMNRVR</sequence>
<accession>A0A4Y1WYU3</accession>
<evidence type="ECO:0000313" key="9">
    <source>
        <dbReference type="EMBL" id="BBL05674.1"/>
    </source>
</evidence>
<evidence type="ECO:0000256" key="7">
    <source>
        <dbReference type="SAM" id="SignalP"/>
    </source>
</evidence>
<feature type="active site" description="Proton donor" evidence="4">
    <location>
        <position position="197"/>
    </location>
</feature>
<dbReference type="GeneID" id="98672286"/>
<dbReference type="InterPro" id="IPR006710">
    <property type="entry name" value="Glyco_hydro_43"/>
</dbReference>
<dbReference type="EMBL" id="AP019736">
    <property type="protein sequence ID" value="BBL05674.1"/>
    <property type="molecule type" value="Genomic_DNA"/>
</dbReference>
<evidence type="ECO:0000256" key="5">
    <source>
        <dbReference type="PIRSR" id="PIRSR606710-2"/>
    </source>
</evidence>
<dbReference type="Pfam" id="PF04616">
    <property type="entry name" value="Glyco_hydro_43"/>
    <property type="match status" value="1"/>
</dbReference>
<feature type="site" description="Important for catalytic activity, responsible for pKa modulation of the active site Glu and correct orientation of both the proton donor and substrate" evidence="5">
    <location>
        <position position="142"/>
    </location>
</feature>
<dbReference type="OrthoDB" id="9801455at2"/>
<dbReference type="InterPro" id="IPR013320">
    <property type="entry name" value="ConA-like_dom_sf"/>
</dbReference>
<dbReference type="PANTHER" id="PTHR42812:SF5">
    <property type="entry name" value="ENDO-ARABINASE"/>
    <property type="match status" value="1"/>
</dbReference>
<dbReference type="SUPFAM" id="SSF75005">
    <property type="entry name" value="Arabinanase/levansucrase/invertase"/>
    <property type="match status" value="1"/>
</dbReference>
<protein>
    <submittedName>
        <fullName evidence="9">Beta-xylosidase</fullName>
    </submittedName>
</protein>
<comment type="similarity">
    <text evidence="1 6">Belongs to the glycosyl hydrolase 43 family.</text>
</comment>
<evidence type="ECO:0000256" key="2">
    <source>
        <dbReference type="ARBA" id="ARBA00022801"/>
    </source>
</evidence>
<evidence type="ECO:0000256" key="1">
    <source>
        <dbReference type="ARBA" id="ARBA00009865"/>
    </source>
</evidence>
<dbReference type="SUPFAM" id="SSF49899">
    <property type="entry name" value="Concanavalin A-like lectins/glucanases"/>
    <property type="match status" value="1"/>
</dbReference>
<name>A0A4Y1WYU3_9BACT</name>
<dbReference type="Proteomes" id="UP000319374">
    <property type="component" value="Chromosome"/>
</dbReference>
<keyword evidence="2 6" id="KW-0378">Hydrolase</keyword>
<feature type="chain" id="PRO_5021371161" evidence="7">
    <location>
        <begin position="20"/>
        <end position="512"/>
    </location>
</feature>
<evidence type="ECO:0000256" key="4">
    <source>
        <dbReference type="PIRSR" id="PIRSR606710-1"/>
    </source>
</evidence>
<dbReference type="Pfam" id="PF17851">
    <property type="entry name" value="GH43_C2"/>
    <property type="match status" value="1"/>
</dbReference>
<feature type="signal peptide" evidence="7">
    <location>
        <begin position="1"/>
        <end position="19"/>
    </location>
</feature>
<dbReference type="KEGG" id="ada:A5CPEGH6_03120"/>
<feature type="domain" description="Beta-xylosidase C-terminal Concanavalin A-like" evidence="8">
    <location>
        <begin position="330"/>
        <end position="472"/>
    </location>
</feature>